<name>A0A951USG3_9CYAN</name>
<proteinExistence type="predicted"/>
<dbReference type="AlphaFoldDB" id="A0A951USG3"/>
<reference evidence="1" key="1">
    <citation type="submission" date="2021-05" db="EMBL/GenBank/DDBJ databases">
        <authorList>
            <person name="Pietrasiak N."/>
            <person name="Ward R."/>
            <person name="Stajich J.E."/>
            <person name="Kurbessoian T."/>
        </authorList>
    </citation>
    <scope>NUCLEOTIDE SEQUENCE</scope>
    <source>
        <strain evidence="1">GSE-NOS-MK-12-04C</strain>
    </source>
</reference>
<sequence>MGFADLSIAEIAADFSVSVEKVFLMCNQLGIAFKHQNTRLALEDAKAIISQILSETSPKGTSDSVDETEAT</sequence>
<organism evidence="1 2">
    <name type="scientific">Cyanomargarita calcarea GSE-NOS-MK-12-04C</name>
    <dbReference type="NCBI Taxonomy" id="2839659"/>
    <lineage>
        <taxon>Bacteria</taxon>
        <taxon>Bacillati</taxon>
        <taxon>Cyanobacteriota</taxon>
        <taxon>Cyanophyceae</taxon>
        <taxon>Nostocales</taxon>
        <taxon>Cyanomargaritaceae</taxon>
        <taxon>Cyanomargarita</taxon>
    </lineage>
</organism>
<accession>A0A951USG3</accession>
<reference evidence="1" key="2">
    <citation type="journal article" date="2022" name="Microbiol. Resour. Announc.">
        <title>Metagenome Sequencing to Explore Phylogenomics of Terrestrial Cyanobacteria.</title>
        <authorList>
            <person name="Ward R.D."/>
            <person name="Stajich J.E."/>
            <person name="Johansen J.R."/>
            <person name="Huntemann M."/>
            <person name="Clum A."/>
            <person name="Foster B."/>
            <person name="Foster B."/>
            <person name="Roux S."/>
            <person name="Palaniappan K."/>
            <person name="Varghese N."/>
            <person name="Mukherjee S."/>
            <person name="Reddy T.B.K."/>
            <person name="Daum C."/>
            <person name="Copeland A."/>
            <person name="Chen I.A."/>
            <person name="Ivanova N.N."/>
            <person name="Kyrpides N.C."/>
            <person name="Shapiro N."/>
            <person name="Eloe-Fadrosh E.A."/>
            <person name="Pietrasiak N."/>
        </authorList>
    </citation>
    <scope>NUCLEOTIDE SEQUENCE</scope>
    <source>
        <strain evidence="1">GSE-NOS-MK-12-04C</strain>
    </source>
</reference>
<comment type="caution">
    <text evidence="1">The sequence shown here is derived from an EMBL/GenBank/DDBJ whole genome shotgun (WGS) entry which is preliminary data.</text>
</comment>
<dbReference type="EMBL" id="JAHHGZ010000006">
    <property type="protein sequence ID" value="MBW4667226.1"/>
    <property type="molecule type" value="Genomic_DNA"/>
</dbReference>
<evidence type="ECO:0000313" key="1">
    <source>
        <dbReference type="EMBL" id="MBW4667226.1"/>
    </source>
</evidence>
<dbReference type="Proteomes" id="UP000729701">
    <property type="component" value="Unassembled WGS sequence"/>
</dbReference>
<evidence type="ECO:0008006" key="3">
    <source>
        <dbReference type="Google" id="ProtNLM"/>
    </source>
</evidence>
<protein>
    <recommendedName>
        <fullName evidence="3">Translation initiation factor IF-2</fullName>
    </recommendedName>
</protein>
<evidence type="ECO:0000313" key="2">
    <source>
        <dbReference type="Proteomes" id="UP000729701"/>
    </source>
</evidence>
<gene>
    <name evidence="1" type="ORF">KME60_07230</name>
</gene>